<evidence type="ECO:0000313" key="2">
    <source>
        <dbReference type="Proteomes" id="UP000789920"/>
    </source>
</evidence>
<organism evidence="1 2">
    <name type="scientific">Racocetra persica</name>
    <dbReference type="NCBI Taxonomy" id="160502"/>
    <lineage>
        <taxon>Eukaryota</taxon>
        <taxon>Fungi</taxon>
        <taxon>Fungi incertae sedis</taxon>
        <taxon>Mucoromycota</taxon>
        <taxon>Glomeromycotina</taxon>
        <taxon>Glomeromycetes</taxon>
        <taxon>Diversisporales</taxon>
        <taxon>Gigasporaceae</taxon>
        <taxon>Racocetra</taxon>
    </lineage>
</organism>
<proteinExistence type="predicted"/>
<evidence type="ECO:0000313" key="1">
    <source>
        <dbReference type="EMBL" id="CAG8688930.1"/>
    </source>
</evidence>
<accession>A0ACA9P868</accession>
<feature type="non-terminal residue" evidence="1">
    <location>
        <position position="1"/>
    </location>
</feature>
<dbReference type="EMBL" id="CAJVQC010017871">
    <property type="protein sequence ID" value="CAG8688930.1"/>
    <property type="molecule type" value="Genomic_DNA"/>
</dbReference>
<feature type="non-terminal residue" evidence="1">
    <location>
        <position position="55"/>
    </location>
</feature>
<sequence>NEDDNTINCEDTQHKNVIADNRFQLINEDPQRRESDLRYVAIILKRIMTVFRDVY</sequence>
<comment type="caution">
    <text evidence="1">The sequence shown here is derived from an EMBL/GenBank/DDBJ whole genome shotgun (WGS) entry which is preliminary data.</text>
</comment>
<protein>
    <submittedName>
        <fullName evidence="1">22849_t:CDS:1</fullName>
    </submittedName>
</protein>
<name>A0ACA9P868_9GLOM</name>
<reference evidence="1" key="1">
    <citation type="submission" date="2021-06" db="EMBL/GenBank/DDBJ databases">
        <authorList>
            <person name="Kallberg Y."/>
            <person name="Tangrot J."/>
            <person name="Rosling A."/>
        </authorList>
    </citation>
    <scope>NUCLEOTIDE SEQUENCE</scope>
    <source>
        <strain evidence="1">MA461A</strain>
    </source>
</reference>
<keyword evidence="2" id="KW-1185">Reference proteome</keyword>
<dbReference type="Proteomes" id="UP000789920">
    <property type="component" value="Unassembled WGS sequence"/>
</dbReference>
<gene>
    <name evidence="1" type="ORF">RPERSI_LOCUS9444</name>
</gene>